<feature type="compositionally biased region" description="Acidic residues" evidence="1">
    <location>
        <begin position="165"/>
        <end position="174"/>
    </location>
</feature>
<reference evidence="2 3" key="2">
    <citation type="submission" date="2018-11" db="EMBL/GenBank/DDBJ databases">
        <authorList>
            <consortium name="Pathogen Informatics"/>
        </authorList>
    </citation>
    <scope>NUCLEOTIDE SEQUENCE [LARGE SCALE GENOMIC DNA]</scope>
</reference>
<evidence type="ECO:0000313" key="2">
    <source>
        <dbReference type="EMBL" id="VDK57881.1"/>
    </source>
</evidence>
<evidence type="ECO:0000256" key="1">
    <source>
        <dbReference type="SAM" id="MobiDB-lite"/>
    </source>
</evidence>
<feature type="region of interest" description="Disordered" evidence="1">
    <location>
        <begin position="1"/>
        <end position="186"/>
    </location>
</feature>
<feature type="compositionally biased region" description="Basic and acidic residues" evidence="1">
    <location>
        <begin position="153"/>
        <end position="164"/>
    </location>
</feature>
<dbReference type="WBParaSite" id="ASIM_0001706701-mRNA-1">
    <property type="protein sequence ID" value="ASIM_0001706701-mRNA-1"/>
    <property type="gene ID" value="ASIM_0001706701"/>
</dbReference>
<proteinExistence type="predicted"/>
<feature type="region of interest" description="Disordered" evidence="1">
    <location>
        <begin position="324"/>
        <end position="366"/>
    </location>
</feature>
<feature type="compositionally biased region" description="Basic and acidic residues" evidence="1">
    <location>
        <begin position="221"/>
        <end position="230"/>
    </location>
</feature>
<feature type="region of interest" description="Disordered" evidence="1">
    <location>
        <begin position="204"/>
        <end position="230"/>
    </location>
</feature>
<name>A0A0M3K7X6_ANISI</name>
<feature type="compositionally biased region" description="Acidic residues" evidence="1">
    <location>
        <begin position="123"/>
        <end position="133"/>
    </location>
</feature>
<dbReference type="Proteomes" id="UP000267096">
    <property type="component" value="Unassembled WGS sequence"/>
</dbReference>
<feature type="compositionally biased region" description="Basic and acidic residues" evidence="1">
    <location>
        <begin position="134"/>
        <end position="146"/>
    </location>
</feature>
<feature type="compositionally biased region" description="Low complexity" evidence="1">
    <location>
        <begin position="38"/>
        <end position="50"/>
    </location>
</feature>
<dbReference type="EMBL" id="UYRR01033130">
    <property type="protein sequence ID" value="VDK57881.1"/>
    <property type="molecule type" value="Genomic_DNA"/>
</dbReference>
<evidence type="ECO:0000313" key="3">
    <source>
        <dbReference type="Proteomes" id="UP000267096"/>
    </source>
</evidence>
<keyword evidence="3" id="KW-1185">Reference proteome</keyword>
<feature type="compositionally biased region" description="Polar residues" evidence="1">
    <location>
        <begin position="345"/>
        <end position="359"/>
    </location>
</feature>
<sequence>MDESDGVLSDSEADNEQTQRERSEGVAQEDISTDDDVSNTNNNNSHNTTTEMDAELDYDEEQNEVISQQQQQQLQNSNNNETQRETRGVRTGNEAGLSSEEGRVESRADSGLVENQAGLNWVSDDDGDQDEEIDKSGKDSEKKPKPSENATEEGNKERDYREPSEEGEIIDLEEGELKSDSDEDDLALAGVRRAEKSDVIAPKELTWTSSGSPRVVSNRGGRTDIGRSSFRESVHSRVTFTNYGNQSDQFVGGAYSNVTGSAGFNANIGNNPRDAVMTSQESAWERGLKQARELVIKASKKREEEPDFEKKRLVLVPSDEIDRTRVTDDDSDEDSTSRRFAAQKIPSQTAPSYERNVSASRGGGNLSVNMRVETSRKVRRYFDDAAGTNDMSSGSFFAFLCSLLLNVII</sequence>
<evidence type="ECO:0000313" key="4">
    <source>
        <dbReference type="WBParaSite" id="ASIM_0001706701-mRNA-1"/>
    </source>
</evidence>
<reference evidence="4" key="1">
    <citation type="submission" date="2017-02" db="UniProtKB">
        <authorList>
            <consortium name="WormBaseParasite"/>
        </authorList>
    </citation>
    <scope>IDENTIFICATION</scope>
</reference>
<gene>
    <name evidence="2" type="ORF">ASIM_LOCUS16474</name>
</gene>
<protein>
    <submittedName>
        <fullName evidence="4">Protein CASC3 (inferred by orthology to a human protein)</fullName>
    </submittedName>
</protein>
<accession>A0A0M3K7X6</accession>
<dbReference type="OrthoDB" id="5852842at2759"/>
<organism evidence="4">
    <name type="scientific">Anisakis simplex</name>
    <name type="common">Herring worm</name>
    <dbReference type="NCBI Taxonomy" id="6269"/>
    <lineage>
        <taxon>Eukaryota</taxon>
        <taxon>Metazoa</taxon>
        <taxon>Ecdysozoa</taxon>
        <taxon>Nematoda</taxon>
        <taxon>Chromadorea</taxon>
        <taxon>Rhabditida</taxon>
        <taxon>Spirurina</taxon>
        <taxon>Ascaridomorpha</taxon>
        <taxon>Ascaridoidea</taxon>
        <taxon>Anisakidae</taxon>
        <taxon>Anisakis</taxon>
        <taxon>Anisakis simplex complex</taxon>
    </lineage>
</organism>
<dbReference type="AlphaFoldDB" id="A0A0M3K7X6"/>
<feature type="compositionally biased region" description="Low complexity" evidence="1">
    <location>
        <begin position="64"/>
        <end position="81"/>
    </location>
</feature>
<feature type="compositionally biased region" description="Acidic residues" evidence="1">
    <location>
        <begin position="52"/>
        <end position="63"/>
    </location>
</feature>
<feature type="compositionally biased region" description="Acidic residues" evidence="1">
    <location>
        <begin position="1"/>
        <end position="15"/>
    </location>
</feature>